<organism evidence="1 2">
    <name type="scientific">Microlunatus phosphovorus (strain ATCC 700054 / DSM 10555 / JCM 9379 / NBRC 101784 / NCIMB 13414 / VKM Ac-1990 / NM-1)</name>
    <dbReference type="NCBI Taxonomy" id="1032480"/>
    <lineage>
        <taxon>Bacteria</taxon>
        <taxon>Bacillati</taxon>
        <taxon>Actinomycetota</taxon>
        <taxon>Actinomycetes</taxon>
        <taxon>Propionibacteriales</taxon>
        <taxon>Propionibacteriaceae</taxon>
        <taxon>Microlunatus</taxon>
    </lineage>
</organism>
<protein>
    <recommendedName>
        <fullName evidence="3">Addiction module component</fullName>
    </recommendedName>
</protein>
<keyword evidence="2" id="KW-1185">Reference proteome</keyword>
<dbReference type="Proteomes" id="UP000007947">
    <property type="component" value="Chromosome"/>
</dbReference>
<dbReference type="Pfam" id="PF09720">
    <property type="entry name" value="Unstab_antitox"/>
    <property type="match status" value="1"/>
</dbReference>
<proteinExistence type="predicted"/>
<dbReference type="InterPro" id="IPR013406">
    <property type="entry name" value="CHP02574_addiction_mod"/>
</dbReference>
<dbReference type="RefSeq" id="WP_013863204.1">
    <property type="nucleotide sequence ID" value="NC_015635.1"/>
</dbReference>
<evidence type="ECO:0000313" key="1">
    <source>
        <dbReference type="EMBL" id="BAK35332.1"/>
    </source>
</evidence>
<gene>
    <name evidence="1" type="ordered locus">MLP_23180</name>
</gene>
<dbReference type="EMBL" id="AP012204">
    <property type="protein sequence ID" value="BAK35332.1"/>
    <property type="molecule type" value="Genomic_DNA"/>
</dbReference>
<dbReference type="AlphaFoldDB" id="F5XEW6"/>
<dbReference type="HOGENOM" id="CLU_2508997_0_0_11"/>
<evidence type="ECO:0008006" key="3">
    <source>
        <dbReference type="Google" id="ProtNLM"/>
    </source>
</evidence>
<evidence type="ECO:0000313" key="2">
    <source>
        <dbReference type="Proteomes" id="UP000007947"/>
    </source>
</evidence>
<sequence length="85" mass="9636">MAPDVAEVLETAKLLKRDQIADLAYALLRVLDDDDDMSDDQEQAAAAWRAEYRRRIDDIEHGKVQPVSHEDTVTAARTMLAARRK</sequence>
<dbReference type="KEGG" id="mph:MLP_23180"/>
<dbReference type="STRING" id="1032480.MLP_23180"/>
<name>F5XEW6_MICPN</name>
<accession>F5XEW6</accession>
<reference evidence="1 2" key="1">
    <citation type="submission" date="2011-05" db="EMBL/GenBank/DDBJ databases">
        <title>Whole genome sequence of Microlunatus phosphovorus NM-1.</title>
        <authorList>
            <person name="Hosoyama A."/>
            <person name="Sasaki K."/>
            <person name="Harada T."/>
            <person name="Igarashi R."/>
            <person name="Kawakoshi A."/>
            <person name="Sasagawa M."/>
            <person name="Fukada J."/>
            <person name="Nakamura S."/>
            <person name="Katano Y."/>
            <person name="Hanada S."/>
            <person name="Kamagata Y."/>
            <person name="Nakamura N."/>
            <person name="Yamazaki S."/>
            <person name="Fujita N."/>
        </authorList>
    </citation>
    <scope>NUCLEOTIDE SEQUENCE [LARGE SCALE GENOMIC DNA]</scope>
    <source>
        <strain evidence="2">ATCC 700054 / DSM 10555 / JCM 9379 / NBRC 101784 / NCIMB 13414 / VKM Ac-1990 / NM-1</strain>
    </source>
</reference>